<sequence length="110" mass="11965">MNDLVHSIGVVCIKARHVPRNEHNGRMMIIGSDSSLDAALLRGRPHATDFYEHVSSPPFDKHHGGPAKDGRAVDVYLGRARIPGFLHGFGFDISTSSAQPRPLGEGWIAI</sequence>
<reference evidence="1 2" key="1">
    <citation type="journal article" date="2024" name="Commun. Biol.">
        <title>Comparative genomic analysis of thermophilic fungi reveals convergent evolutionary adaptations and gene losses.</title>
        <authorList>
            <person name="Steindorff A.S."/>
            <person name="Aguilar-Pontes M.V."/>
            <person name="Robinson A.J."/>
            <person name="Andreopoulos B."/>
            <person name="LaButti K."/>
            <person name="Kuo A."/>
            <person name="Mondo S."/>
            <person name="Riley R."/>
            <person name="Otillar R."/>
            <person name="Haridas S."/>
            <person name="Lipzen A."/>
            <person name="Grimwood J."/>
            <person name="Schmutz J."/>
            <person name="Clum A."/>
            <person name="Reid I.D."/>
            <person name="Moisan M.C."/>
            <person name="Butler G."/>
            <person name="Nguyen T.T.M."/>
            <person name="Dewar K."/>
            <person name="Conant G."/>
            <person name="Drula E."/>
            <person name="Henrissat B."/>
            <person name="Hansel C."/>
            <person name="Singer S."/>
            <person name="Hutchinson M.I."/>
            <person name="de Vries R.P."/>
            <person name="Natvig D.O."/>
            <person name="Powell A.J."/>
            <person name="Tsang A."/>
            <person name="Grigoriev I.V."/>
        </authorList>
    </citation>
    <scope>NUCLEOTIDE SEQUENCE [LARGE SCALE GENOMIC DNA]</scope>
    <source>
        <strain evidence="1 2">ATCC 24622</strain>
    </source>
</reference>
<gene>
    <name evidence="1" type="ORF">VTK73DRAFT_9461</name>
</gene>
<organism evidence="1 2">
    <name type="scientific">Phialemonium thermophilum</name>
    <dbReference type="NCBI Taxonomy" id="223376"/>
    <lineage>
        <taxon>Eukaryota</taxon>
        <taxon>Fungi</taxon>
        <taxon>Dikarya</taxon>
        <taxon>Ascomycota</taxon>
        <taxon>Pezizomycotina</taxon>
        <taxon>Sordariomycetes</taxon>
        <taxon>Sordariomycetidae</taxon>
        <taxon>Cephalothecales</taxon>
        <taxon>Cephalothecaceae</taxon>
        <taxon>Phialemonium</taxon>
    </lineage>
</organism>
<protein>
    <submittedName>
        <fullName evidence="1">Uncharacterized protein</fullName>
    </submittedName>
</protein>
<dbReference type="Proteomes" id="UP001586593">
    <property type="component" value="Unassembled WGS sequence"/>
</dbReference>
<keyword evidence="2" id="KW-1185">Reference proteome</keyword>
<evidence type="ECO:0000313" key="2">
    <source>
        <dbReference type="Proteomes" id="UP001586593"/>
    </source>
</evidence>
<proteinExistence type="predicted"/>
<dbReference type="EMBL" id="JAZHXJ010000797">
    <property type="protein sequence ID" value="KAL1851296.1"/>
    <property type="molecule type" value="Genomic_DNA"/>
</dbReference>
<evidence type="ECO:0000313" key="1">
    <source>
        <dbReference type="EMBL" id="KAL1851296.1"/>
    </source>
</evidence>
<name>A0ABR3W258_9PEZI</name>
<accession>A0ABR3W258</accession>
<comment type="caution">
    <text evidence="1">The sequence shown here is derived from an EMBL/GenBank/DDBJ whole genome shotgun (WGS) entry which is preliminary data.</text>
</comment>